<name>A0ABS6D4C0_9FIRM</name>
<dbReference type="InterPro" id="IPR050789">
    <property type="entry name" value="Diverse_Enzym_Activities"/>
</dbReference>
<dbReference type="Pfam" id="PF00144">
    <property type="entry name" value="Beta-lactamase"/>
    <property type="match status" value="1"/>
</dbReference>
<organism evidence="2 3">
    <name type="scientific">Faecalicatena faecalis</name>
    <dbReference type="NCBI Taxonomy" id="2726362"/>
    <lineage>
        <taxon>Bacteria</taxon>
        <taxon>Bacillati</taxon>
        <taxon>Bacillota</taxon>
        <taxon>Clostridia</taxon>
        <taxon>Lachnospirales</taxon>
        <taxon>Lachnospiraceae</taxon>
        <taxon>Faecalicatena</taxon>
    </lineage>
</organism>
<dbReference type="RefSeq" id="WP_216241802.1">
    <property type="nucleotide sequence ID" value="NZ_JABACJ020000010.1"/>
</dbReference>
<sequence>MERLERAAAAACNVDPLRLAEMYEELGKYNVHSVMVTRHGKVIAEGWWAPYKAEYNHIQYSVSKSFVGTAIGLAVSEGLLTVEDRILDILDGILPSRPCENMEKLTIRHVLTMSTGHRTERNMFQEGESWIYSLLSSYIDGEPGKEFRYISSSTYILSAVIHKLTGQNVFDYLKPRLFEPLGFSENIWWETSPEGLNTGFNGLNATAEDITKLALLYLNNGQWKGRQILPKDWVREASDIQIRNIHNDKNQKLGYRQGFGRFSEDWKSGYGYLFWHCVPKGAYRGDGIYGQMCVVMPEQDMTVAVAAGCSEPDRILDIVWKYLLPAVDVVCTNDEAQHILERKLRELEIPTVKGEQYHPNQEYLSGRVFKVARNGAGIWQIGFLFPENGMPSVSIVTEKGIFKAWIGYEKWVENETGYDPDGFSCDNVIFFNDASLSGAWQEDEYVIKLVYTRTPFVDTLRVRFLDGRIAGSYTHTVKYGQKSYEIIGIED</sequence>
<dbReference type="PANTHER" id="PTHR43283:SF7">
    <property type="entry name" value="BETA-LACTAMASE-RELATED DOMAIN-CONTAINING PROTEIN"/>
    <property type="match status" value="1"/>
</dbReference>
<evidence type="ECO:0000259" key="1">
    <source>
        <dbReference type="Pfam" id="PF00144"/>
    </source>
</evidence>
<dbReference type="InterPro" id="IPR001466">
    <property type="entry name" value="Beta-lactam-related"/>
</dbReference>
<dbReference type="EMBL" id="JABACJ020000010">
    <property type="protein sequence ID" value="MBU3876439.1"/>
    <property type="molecule type" value="Genomic_DNA"/>
</dbReference>
<evidence type="ECO:0000313" key="2">
    <source>
        <dbReference type="EMBL" id="MBU3876439.1"/>
    </source>
</evidence>
<dbReference type="Proteomes" id="UP000723714">
    <property type="component" value="Unassembled WGS sequence"/>
</dbReference>
<gene>
    <name evidence="2" type="ORF">HGO97_011520</name>
</gene>
<keyword evidence="3" id="KW-1185">Reference proteome</keyword>
<evidence type="ECO:0000313" key="3">
    <source>
        <dbReference type="Proteomes" id="UP000723714"/>
    </source>
</evidence>
<comment type="caution">
    <text evidence="2">The sequence shown here is derived from an EMBL/GenBank/DDBJ whole genome shotgun (WGS) entry which is preliminary data.</text>
</comment>
<dbReference type="PANTHER" id="PTHR43283">
    <property type="entry name" value="BETA-LACTAMASE-RELATED"/>
    <property type="match status" value="1"/>
</dbReference>
<protein>
    <submittedName>
        <fullName evidence="2">Beta-lactamase family protein</fullName>
    </submittedName>
</protein>
<proteinExistence type="predicted"/>
<reference evidence="2 3" key="1">
    <citation type="submission" date="2021-06" db="EMBL/GenBank/DDBJ databases">
        <title>Faecalicatena sp. nov. isolated from porcine feces.</title>
        <authorList>
            <person name="Oh B.S."/>
            <person name="Lee J.H."/>
        </authorList>
    </citation>
    <scope>NUCLEOTIDE SEQUENCE [LARGE SCALE GENOMIC DNA]</scope>
    <source>
        <strain evidence="2 3">AGMB00832</strain>
    </source>
</reference>
<accession>A0ABS6D4C0</accession>
<feature type="domain" description="Beta-lactamase-related" evidence="1">
    <location>
        <begin position="33"/>
        <end position="310"/>
    </location>
</feature>